<dbReference type="Gene3D" id="1.10.10.10">
    <property type="entry name" value="Winged helix-like DNA-binding domain superfamily/Winged helix DNA-binding domain"/>
    <property type="match status" value="1"/>
</dbReference>
<dbReference type="Proteomes" id="UP001216558">
    <property type="component" value="Unassembled WGS sequence"/>
</dbReference>
<evidence type="ECO:0000313" key="2">
    <source>
        <dbReference type="Proteomes" id="UP001216558"/>
    </source>
</evidence>
<dbReference type="InterPro" id="IPR036390">
    <property type="entry name" value="WH_DNA-bd_sf"/>
</dbReference>
<proteinExistence type="predicted"/>
<dbReference type="InterPro" id="IPR036388">
    <property type="entry name" value="WH-like_DNA-bd_sf"/>
</dbReference>
<dbReference type="SUPFAM" id="SSF46785">
    <property type="entry name" value="Winged helix' DNA-binding domain"/>
    <property type="match status" value="1"/>
</dbReference>
<reference evidence="1 2" key="1">
    <citation type="submission" date="2022-10" db="EMBL/GenBank/DDBJ databases">
        <title>Erythrobacter sp. sf7 Genome sequencing.</title>
        <authorList>
            <person name="Park S."/>
        </authorList>
    </citation>
    <scope>NUCLEOTIDE SEQUENCE [LARGE SCALE GENOMIC DNA]</scope>
    <source>
        <strain evidence="2">sf7</strain>
    </source>
</reference>
<comment type="caution">
    <text evidence="1">The sequence shown here is derived from an EMBL/GenBank/DDBJ whole genome shotgun (WGS) entry which is preliminary data.</text>
</comment>
<protein>
    <recommendedName>
        <fullName evidence="3">HTH crp-type domain-containing protein</fullName>
    </recommendedName>
</protein>
<accession>A0ABT5JR56</accession>
<sequence length="127" mass="14524">MDGLIAFLTHLRAAFDGDLDAALIMAVIGSAALPRGRMPDDLSYAEFRRMDKRDEYYSPLNTFSIAQITGIPRETARRKLAQMARRGWIIRDERGHWHVEPTGAAELEPMTQYSLEYLNRLATLLRE</sequence>
<keyword evidence="2" id="KW-1185">Reference proteome</keyword>
<name>A0ABT5JR56_9SPHN</name>
<dbReference type="EMBL" id="JAQQXQ010000007">
    <property type="protein sequence ID" value="MDC8755169.1"/>
    <property type="molecule type" value="Genomic_DNA"/>
</dbReference>
<organism evidence="1 2">
    <name type="scientific">Erythrobacter fulvus</name>
    <dbReference type="NCBI Taxonomy" id="2987523"/>
    <lineage>
        <taxon>Bacteria</taxon>
        <taxon>Pseudomonadati</taxon>
        <taxon>Pseudomonadota</taxon>
        <taxon>Alphaproteobacteria</taxon>
        <taxon>Sphingomonadales</taxon>
        <taxon>Erythrobacteraceae</taxon>
        <taxon>Erythrobacter/Porphyrobacter group</taxon>
        <taxon>Erythrobacter</taxon>
    </lineage>
</organism>
<gene>
    <name evidence="1" type="ORF">OIK40_11020</name>
</gene>
<evidence type="ECO:0000313" key="1">
    <source>
        <dbReference type="EMBL" id="MDC8755169.1"/>
    </source>
</evidence>
<evidence type="ECO:0008006" key="3">
    <source>
        <dbReference type="Google" id="ProtNLM"/>
    </source>
</evidence>